<comment type="caution">
    <text evidence="12">The sequence shown here is derived from an EMBL/GenBank/DDBJ whole genome shotgun (WGS) entry which is preliminary data.</text>
</comment>
<evidence type="ECO:0000256" key="10">
    <source>
        <dbReference type="SAM" id="MobiDB-lite"/>
    </source>
</evidence>
<dbReference type="EMBL" id="JANIIK010000037">
    <property type="protein sequence ID" value="KAJ3611762.1"/>
    <property type="molecule type" value="Genomic_DNA"/>
</dbReference>
<keyword evidence="13" id="KW-1185">Reference proteome</keyword>
<evidence type="ECO:0000256" key="4">
    <source>
        <dbReference type="ARBA" id="ARBA00023015"/>
    </source>
</evidence>
<dbReference type="OrthoDB" id="2281547at2759"/>
<dbReference type="PANTHER" id="PTHR12881">
    <property type="entry name" value="MEDIATOR OF RNA POLYMERASE II TRANSCRIPTION SUBUNIT 1"/>
    <property type="match status" value="1"/>
</dbReference>
<evidence type="ECO:0000313" key="13">
    <source>
        <dbReference type="Proteomes" id="UP001148018"/>
    </source>
</evidence>
<keyword evidence="4 9" id="KW-0805">Transcription regulation</keyword>
<dbReference type="GO" id="GO:0097067">
    <property type="term" value="P:cellular response to thyroid hormone stimulus"/>
    <property type="evidence" value="ECO:0007669"/>
    <property type="project" value="TreeGrafter"/>
</dbReference>
<protein>
    <recommendedName>
        <fullName evidence="3 9">Mediator of RNA polymerase II transcription subunit 1</fullName>
    </recommendedName>
    <alternativeName>
        <fullName evidence="8 9">Mediator complex subunit 1</fullName>
    </alternativeName>
</protein>
<evidence type="ECO:0000256" key="5">
    <source>
        <dbReference type="ARBA" id="ARBA00023159"/>
    </source>
</evidence>
<dbReference type="Proteomes" id="UP001148018">
    <property type="component" value="Unassembled WGS sequence"/>
</dbReference>
<proteinExistence type="inferred from homology"/>
<feature type="domain" description="Mediator complex subunit Med1" evidence="11">
    <location>
        <begin position="45"/>
        <end position="310"/>
    </location>
</feature>
<organism evidence="12 13">
    <name type="scientific">Muraenolepis orangiensis</name>
    <name type="common">Patagonian moray cod</name>
    <dbReference type="NCBI Taxonomy" id="630683"/>
    <lineage>
        <taxon>Eukaryota</taxon>
        <taxon>Metazoa</taxon>
        <taxon>Chordata</taxon>
        <taxon>Craniata</taxon>
        <taxon>Vertebrata</taxon>
        <taxon>Euteleostomi</taxon>
        <taxon>Actinopterygii</taxon>
        <taxon>Neopterygii</taxon>
        <taxon>Teleostei</taxon>
        <taxon>Neoteleostei</taxon>
        <taxon>Acanthomorphata</taxon>
        <taxon>Zeiogadaria</taxon>
        <taxon>Gadariae</taxon>
        <taxon>Gadiformes</taxon>
        <taxon>Muraenolepidoidei</taxon>
        <taxon>Muraenolepididae</taxon>
        <taxon>Muraenolepis</taxon>
    </lineage>
</organism>
<keyword evidence="5 9" id="KW-0010">Activator</keyword>
<dbReference type="Pfam" id="PF10744">
    <property type="entry name" value="Med1"/>
    <property type="match status" value="2"/>
</dbReference>
<evidence type="ECO:0000256" key="8">
    <source>
        <dbReference type="ARBA" id="ARBA00031254"/>
    </source>
</evidence>
<sequence>MNTTTIIPDLHVKFGEKTWKETFQLVRRCMDKARDKTKPCEPLVRCLERLQALNVFSLNAMMSHLEKIAKQRGVGFHFSEATCYLTADLFYLEVALSPQGGVQDVKVAPHGQPPMSSDSLLMLLRSKNFVAFSKKLAGFAALYNMPGDDSEVKMKLFTALQCLGRDLQKISQLPRSIKEYNSRVDTILNGRIGFLTEGKEDCPLTIQFYVSPADVLKASCSKGCDMEEVGHAGQVMVVLSHVVHSLQMASLLPVPPELDTQGNPVFIPLSEIPSESFPACFVLRLHPPLPMFSSFLNKIGQITDVAIPDVDLQAWDLPALRGAVVGSLLFSHPGHIPAILAVLRHQGAVNTLLASCVGPRGGGGEGGSEDSLLFEVLMQSETSLAVTFQRPDGDSLAILAVEVPDSGELRCSLFTAGTREVSLEEYACRVINRCMSIPVTMRVLCTKMEKTSSCSSSSLAPPPLDLLLPHHQAQTGSDPFVASSPIPASSETLLVSHPDHCHPLPTSLPPDYVSHNAPGLEEEEEEEEEDSQAGPGSDNFTGAASTPERVAEVPMTTSPSAAAAEGVYSNWMTASQ</sequence>
<evidence type="ECO:0000256" key="3">
    <source>
        <dbReference type="ARBA" id="ARBA00020612"/>
    </source>
</evidence>
<reference evidence="12" key="1">
    <citation type="submission" date="2022-07" db="EMBL/GenBank/DDBJ databases">
        <title>Chromosome-level genome of Muraenolepis orangiensis.</title>
        <authorList>
            <person name="Kim J."/>
        </authorList>
    </citation>
    <scope>NUCLEOTIDE SEQUENCE</scope>
    <source>
        <strain evidence="12">KU_S4_2022</strain>
        <tissue evidence="12">Muscle</tissue>
    </source>
</reference>
<dbReference type="InterPro" id="IPR019680">
    <property type="entry name" value="Mediator_Med1"/>
</dbReference>
<evidence type="ECO:0000256" key="7">
    <source>
        <dbReference type="ARBA" id="ARBA00023242"/>
    </source>
</evidence>
<dbReference type="GO" id="GO:0042809">
    <property type="term" value="F:nuclear vitamin D receptor binding"/>
    <property type="evidence" value="ECO:0007669"/>
    <property type="project" value="TreeGrafter"/>
</dbReference>
<dbReference type="InterPro" id="IPR051999">
    <property type="entry name" value="Mediator_complex_subunit_1"/>
</dbReference>
<evidence type="ECO:0000256" key="2">
    <source>
        <dbReference type="ARBA" id="ARBA00006210"/>
    </source>
</evidence>
<dbReference type="GO" id="GO:0042974">
    <property type="term" value="F:nuclear retinoic acid receptor binding"/>
    <property type="evidence" value="ECO:0007669"/>
    <property type="project" value="TreeGrafter"/>
</dbReference>
<evidence type="ECO:0000256" key="1">
    <source>
        <dbReference type="ARBA" id="ARBA00004123"/>
    </source>
</evidence>
<evidence type="ECO:0000259" key="11">
    <source>
        <dbReference type="Pfam" id="PF10744"/>
    </source>
</evidence>
<dbReference type="GO" id="GO:0016592">
    <property type="term" value="C:mediator complex"/>
    <property type="evidence" value="ECO:0007669"/>
    <property type="project" value="InterPro"/>
</dbReference>
<gene>
    <name evidence="12" type="ORF">NHX12_021776</name>
</gene>
<dbReference type="GO" id="GO:0045944">
    <property type="term" value="P:positive regulation of transcription by RNA polymerase II"/>
    <property type="evidence" value="ECO:0007669"/>
    <property type="project" value="UniProtKB-ARBA"/>
</dbReference>
<feature type="domain" description="Mediator complex subunit Med1" evidence="11">
    <location>
        <begin position="323"/>
        <end position="357"/>
    </location>
</feature>
<keyword evidence="6 9" id="KW-0804">Transcription</keyword>
<dbReference type="GO" id="GO:0046966">
    <property type="term" value="F:nuclear thyroid hormone receptor binding"/>
    <property type="evidence" value="ECO:0007669"/>
    <property type="project" value="TreeGrafter"/>
</dbReference>
<comment type="similarity">
    <text evidence="2 9">Belongs to the Mediator complex subunit 1 family.</text>
</comment>
<evidence type="ECO:0000256" key="9">
    <source>
        <dbReference type="RuleBase" id="RU364059"/>
    </source>
</evidence>
<keyword evidence="7 9" id="KW-0539">Nucleus</keyword>
<comment type="function">
    <text evidence="9">Component of the Mediator complex, a coactivator involved in the regulated transcription of nearly all RNA polymerase II-dependent genes. Mediator functions as a bridge to convey information from gene-specific regulatory proteins to the basal RNA polymerase II transcription machinery. Mediator is recruited to promoters by direct interactions with regulatory proteins and serves as a scaffold for the assembly of a functional preinitiation complex with RNA polymerase II and the general transcription factors.</text>
</comment>
<dbReference type="AlphaFoldDB" id="A0A9Q0EWD2"/>
<feature type="region of interest" description="Disordered" evidence="10">
    <location>
        <begin position="465"/>
        <end position="561"/>
    </location>
</feature>
<comment type="subcellular location">
    <subcellularLocation>
        <location evidence="1 9">Nucleus</location>
    </subcellularLocation>
</comment>
<dbReference type="GO" id="GO:0003712">
    <property type="term" value="F:transcription coregulator activity"/>
    <property type="evidence" value="ECO:0007669"/>
    <property type="project" value="InterPro"/>
</dbReference>
<name>A0A9Q0EWD2_9TELE</name>
<feature type="compositionally biased region" description="Acidic residues" evidence="10">
    <location>
        <begin position="520"/>
        <end position="531"/>
    </location>
</feature>
<evidence type="ECO:0000313" key="12">
    <source>
        <dbReference type="EMBL" id="KAJ3611762.1"/>
    </source>
</evidence>
<evidence type="ECO:0000256" key="6">
    <source>
        <dbReference type="ARBA" id="ARBA00023163"/>
    </source>
</evidence>
<dbReference type="PANTHER" id="PTHR12881:SF4">
    <property type="entry name" value="MEDIATOR OF RNA POLYMERASE II TRANSCRIPTION SUBUNIT 1"/>
    <property type="match status" value="1"/>
</dbReference>
<accession>A0A9Q0EWD2</accession>